<dbReference type="Proteomes" id="UP000197783">
    <property type="component" value="Unassembled WGS sequence"/>
</dbReference>
<dbReference type="PROSITE" id="PS00624">
    <property type="entry name" value="GMC_OXRED_2"/>
    <property type="match status" value="1"/>
</dbReference>
<dbReference type="Pfam" id="PF05199">
    <property type="entry name" value="GMC_oxred_C"/>
    <property type="match status" value="1"/>
</dbReference>
<dbReference type="NCBIfam" id="NF002550">
    <property type="entry name" value="PRK02106.1"/>
    <property type="match status" value="1"/>
</dbReference>
<comment type="caution">
    <text evidence="9">The sequence shown here is derived from an EMBL/GenBank/DDBJ whole genome shotgun (WGS) entry which is preliminary data.</text>
</comment>
<name>A0A245ZG23_9SPHN</name>
<proteinExistence type="inferred from homology"/>
<evidence type="ECO:0000313" key="9">
    <source>
        <dbReference type="EMBL" id="OWK28683.1"/>
    </source>
</evidence>
<dbReference type="SUPFAM" id="SSF54373">
    <property type="entry name" value="FAD-linked reductases, C-terminal domain"/>
    <property type="match status" value="1"/>
</dbReference>
<comment type="cofactor">
    <cofactor evidence="1 5">
        <name>FAD</name>
        <dbReference type="ChEBI" id="CHEBI:57692"/>
    </cofactor>
</comment>
<keyword evidence="9" id="KW-0560">Oxidoreductase</keyword>
<dbReference type="GO" id="GO:0008812">
    <property type="term" value="F:choline dehydrogenase activity"/>
    <property type="evidence" value="ECO:0007669"/>
    <property type="project" value="UniProtKB-EC"/>
</dbReference>
<dbReference type="InterPro" id="IPR000172">
    <property type="entry name" value="GMC_OxRdtase_N"/>
</dbReference>
<protein>
    <submittedName>
        <fullName evidence="9">Oxygen-dependent choline dehydrogenase</fullName>
        <ecNumber evidence="9">1.1.99.1</ecNumber>
        <ecNumber evidence="9">1.2.1.8</ecNumber>
    </submittedName>
</protein>
<dbReference type="PROSITE" id="PS00623">
    <property type="entry name" value="GMC_OXRED_1"/>
    <property type="match status" value="1"/>
</dbReference>
<evidence type="ECO:0000256" key="2">
    <source>
        <dbReference type="ARBA" id="ARBA00010790"/>
    </source>
</evidence>
<evidence type="ECO:0000259" key="7">
    <source>
        <dbReference type="PROSITE" id="PS00623"/>
    </source>
</evidence>
<dbReference type="GO" id="GO:0019285">
    <property type="term" value="P:glycine betaine biosynthetic process from choline"/>
    <property type="evidence" value="ECO:0007669"/>
    <property type="project" value="TreeGrafter"/>
</dbReference>
<feature type="domain" description="Glucose-methanol-choline oxidoreductase N-terminal" evidence="8">
    <location>
        <begin position="257"/>
        <end position="271"/>
    </location>
</feature>
<organism evidence="9 10">
    <name type="scientific">Sphingomonas mucosissima</name>
    <dbReference type="NCBI Taxonomy" id="370959"/>
    <lineage>
        <taxon>Bacteria</taxon>
        <taxon>Pseudomonadati</taxon>
        <taxon>Pseudomonadota</taxon>
        <taxon>Alphaproteobacteria</taxon>
        <taxon>Sphingomonadales</taxon>
        <taxon>Sphingomonadaceae</taxon>
        <taxon>Sphingomonas</taxon>
    </lineage>
</organism>
<evidence type="ECO:0000256" key="3">
    <source>
        <dbReference type="ARBA" id="ARBA00022630"/>
    </source>
</evidence>
<gene>
    <name evidence="9" type="primary">betA</name>
    <name evidence="9" type="ORF">SPMU_29460</name>
</gene>
<dbReference type="PROSITE" id="PS51257">
    <property type="entry name" value="PROKAR_LIPOPROTEIN"/>
    <property type="match status" value="1"/>
</dbReference>
<dbReference type="EMBL" id="NBBJ01000005">
    <property type="protein sequence ID" value="OWK28683.1"/>
    <property type="molecule type" value="Genomic_DNA"/>
</dbReference>
<dbReference type="GO" id="GO:0008802">
    <property type="term" value="F:betaine-aldehyde dehydrogenase (NAD+) activity"/>
    <property type="evidence" value="ECO:0007669"/>
    <property type="project" value="UniProtKB-EC"/>
</dbReference>
<dbReference type="Pfam" id="PF00732">
    <property type="entry name" value="GMC_oxred_N"/>
    <property type="match status" value="1"/>
</dbReference>
<evidence type="ECO:0000256" key="6">
    <source>
        <dbReference type="RuleBase" id="RU003968"/>
    </source>
</evidence>
<dbReference type="PANTHER" id="PTHR11552">
    <property type="entry name" value="GLUCOSE-METHANOL-CHOLINE GMC OXIDOREDUCTASE"/>
    <property type="match status" value="1"/>
</dbReference>
<dbReference type="InterPro" id="IPR036188">
    <property type="entry name" value="FAD/NAD-bd_sf"/>
</dbReference>
<dbReference type="Gene3D" id="3.30.560.10">
    <property type="entry name" value="Glucose Oxidase, domain 3"/>
    <property type="match status" value="1"/>
</dbReference>
<dbReference type="SUPFAM" id="SSF51905">
    <property type="entry name" value="FAD/NAD(P)-binding domain"/>
    <property type="match status" value="1"/>
</dbReference>
<sequence length="542" mass="58906">MERKMAGFDYVIIGGGSAGCTLAARLSEDPAVSVCLLEAGGANKELLVRMPAGVGSLIKAKGKHNWGFWTEPEPHLDNRRLWWPRGRGLGGSSSINGMVYTRGHPQDFDEWRQLGLTGWSWDDVLPYFRKLEGHHRVHDLHGAEGPLKISGGESDSPFHDALIEAGRQAGYPVTENFNGAEQEGFGRYDLTISNGQRWSTAAAYLRPVADRKNLTVITDARTLGVVVSGGRAVAVNYIKDQEIQRVEVDGEAILCAGAVQSPHILQLSGIGNGAALRDVGVRPVHDLPGVGENLQDHLDIIMSWYSRGLKTAFSSTKGLRQLRVGLEYLTRGTGLGRQQFLESGAFVCSREGLSRPDVQIHGVLAIMKDHGRTRVKADGFSFHLCQLRPESRGRIALGSTDPTADPLIYANYLASEVDRRVMRDCVHIGREVAYQQALDPYRGDEFAPGREVQSDAEIDAWIRANAETIYHPVGTCKMGTDGDKMAVVDEQLRVRGLTGLRVVDASVMPTLVGSNTNAPTIMVAEKAADLIRGVSKPAALAA</sequence>
<comment type="similarity">
    <text evidence="2 6">Belongs to the GMC oxidoreductase family.</text>
</comment>
<feature type="binding site" evidence="5">
    <location>
        <begin position="96"/>
        <end position="99"/>
    </location>
    <ligand>
        <name>FAD</name>
        <dbReference type="ChEBI" id="CHEBI:57692"/>
    </ligand>
</feature>
<keyword evidence="3 6" id="KW-0285">Flavoprotein</keyword>
<dbReference type="AlphaFoldDB" id="A0A245ZG23"/>
<feature type="domain" description="Glucose-methanol-choline oxidoreductase N-terminal" evidence="7">
    <location>
        <begin position="86"/>
        <end position="109"/>
    </location>
</feature>
<evidence type="ECO:0000313" key="10">
    <source>
        <dbReference type="Proteomes" id="UP000197783"/>
    </source>
</evidence>
<reference evidence="9 10" key="1">
    <citation type="submission" date="2017-03" db="EMBL/GenBank/DDBJ databases">
        <title>Genome sequence of Sphingomonas mucosissima DSM 17494.</title>
        <authorList>
            <person name="Poehlein A."/>
            <person name="Wuebbeler J.H."/>
            <person name="Steinbuechel A."/>
            <person name="Daniel R."/>
        </authorList>
    </citation>
    <scope>NUCLEOTIDE SEQUENCE [LARGE SCALE GENOMIC DNA]</scope>
    <source>
        <strain evidence="9 10">DSM 17494</strain>
    </source>
</reference>
<evidence type="ECO:0000256" key="5">
    <source>
        <dbReference type="PIRSR" id="PIRSR000137-2"/>
    </source>
</evidence>
<dbReference type="EC" id="1.2.1.8" evidence="9"/>
<dbReference type="InterPro" id="IPR007867">
    <property type="entry name" value="GMC_OxRtase_C"/>
</dbReference>
<accession>A0A245ZG23</accession>
<evidence type="ECO:0000259" key="8">
    <source>
        <dbReference type="PROSITE" id="PS00624"/>
    </source>
</evidence>
<dbReference type="PIRSF" id="PIRSF000137">
    <property type="entry name" value="Alcohol_oxidase"/>
    <property type="match status" value="1"/>
</dbReference>
<dbReference type="GO" id="GO:0050660">
    <property type="term" value="F:flavin adenine dinucleotide binding"/>
    <property type="evidence" value="ECO:0007669"/>
    <property type="project" value="InterPro"/>
</dbReference>
<dbReference type="GO" id="GO:0016020">
    <property type="term" value="C:membrane"/>
    <property type="evidence" value="ECO:0007669"/>
    <property type="project" value="TreeGrafter"/>
</dbReference>
<evidence type="ECO:0000256" key="4">
    <source>
        <dbReference type="ARBA" id="ARBA00022827"/>
    </source>
</evidence>
<evidence type="ECO:0000256" key="1">
    <source>
        <dbReference type="ARBA" id="ARBA00001974"/>
    </source>
</evidence>
<dbReference type="Gene3D" id="3.50.50.60">
    <property type="entry name" value="FAD/NAD(P)-binding domain"/>
    <property type="match status" value="1"/>
</dbReference>
<keyword evidence="10" id="KW-1185">Reference proteome</keyword>
<dbReference type="PANTHER" id="PTHR11552:SF147">
    <property type="entry name" value="CHOLINE DEHYDROGENASE, MITOCHONDRIAL"/>
    <property type="match status" value="1"/>
</dbReference>
<dbReference type="InterPro" id="IPR012132">
    <property type="entry name" value="GMC_OxRdtase"/>
</dbReference>
<keyword evidence="4 5" id="KW-0274">FAD</keyword>
<dbReference type="EC" id="1.1.99.1" evidence="9"/>